<feature type="region of interest" description="Disordered" evidence="2">
    <location>
        <begin position="652"/>
        <end position="776"/>
    </location>
</feature>
<feature type="compositionally biased region" description="Polar residues" evidence="2">
    <location>
        <begin position="281"/>
        <end position="295"/>
    </location>
</feature>
<name>A0A8J6AQT4_9EUKA</name>
<dbReference type="AlphaFoldDB" id="A0A8J6AQT4"/>
<feature type="region of interest" description="Disordered" evidence="2">
    <location>
        <begin position="354"/>
        <end position="383"/>
    </location>
</feature>
<feature type="compositionally biased region" description="Polar residues" evidence="2">
    <location>
        <begin position="729"/>
        <end position="767"/>
    </location>
</feature>
<dbReference type="EMBL" id="JAHDYR010000048">
    <property type="protein sequence ID" value="KAG9391861.1"/>
    <property type="molecule type" value="Genomic_DNA"/>
</dbReference>
<organism evidence="3 4">
    <name type="scientific">Carpediemonas membranifera</name>
    <dbReference type="NCBI Taxonomy" id="201153"/>
    <lineage>
        <taxon>Eukaryota</taxon>
        <taxon>Metamonada</taxon>
        <taxon>Carpediemonas-like organisms</taxon>
        <taxon>Carpediemonas</taxon>
    </lineage>
</organism>
<dbReference type="InterPro" id="IPR019734">
    <property type="entry name" value="TPR_rpt"/>
</dbReference>
<dbReference type="Proteomes" id="UP000717585">
    <property type="component" value="Unassembled WGS sequence"/>
</dbReference>
<gene>
    <name evidence="3" type="ORF">J8273_6874</name>
</gene>
<feature type="region of interest" description="Disordered" evidence="2">
    <location>
        <begin position="267"/>
        <end position="323"/>
    </location>
</feature>
<protein>
    <recommendedName>
        <fullName evidence="5">Tetratricopeptide repeat protein</fullName>
    </recommendedName>
</protein>
<keyword evidence="1" id="KW-0802">TPR repeat</keyword>
<feature type="compositionally biased region" description="Polar residues" evidence="2">
    <location>
        <begin position="658"/>
        <end position="677"/>
    </location>
</feature>
<evidence type="ECO:0000256" key="1">
    <source>
        <dbReference type="PROSITE-ProRule" id="PRU00339"/>
    </source>
</evidence>
<evidence type="ECO:0000313" key="4">
    <source>
        <dbReference type="Proteomes" id="UP000717585"/>
    </source>
</evidence>
<feature type="repeat" description="TPR" evidence="1">
    <location>
        <begin position="57"/>
        <end position="90"/>
    </location>
</feature>
<dbReference type="PROSITE" id="PS50005">
    <property type="entry name" value="TPR"/>
    <property type="match status" value="1"/>
</dbReference>
<feature type="compositionally biased region" description="Polar residues" evidence="2">
    <location>
        <begin position="402"/>
        <end position="412"/>
    </location>
</feature>
<accession>A0A8J6AQT4</accession>
<evidence type="ECO:0008006" key="5">
    <source>
        <dbReference type="Google" id="ProtNLM"/>
    </source>
</evidence>
<feature type="region of interest" description="Disordered" evidence="2">
    <location>
        <begin position="395"/>
        <end position="422"/>
    </location>
</feature>
<comment type="caution">
    <text evidence="3">The sequence shown here is derived from an EMBL/GenBank/DDBJ whole genome shotgun (WGS) entry which is preliminary data.</text>
</comment>
<sequence>MVDEINEQDLLDTAAHLVEQRQYRQAIGMYEHFRDHIKATMETSTFQHTQTLRLQLADVYNTLGALCEITGEYADAFQYVSRAAVICPENAAIAAHLAMLGLHTMAICQTRLNLVLGLLTYAISKAKSKQTEAHCLACRCAVAHALRDWSGAISDGIRAKALGPKLVTALVVLADTYKSTSRMESGTLYMNAIEIDDRAKACIGRGFALDRVDEILKFFRMFWPAWVGRPRPSFTYKAKKSHYVPDHDIRSTSCPVVTTMNFLQSVHKGGESLPEPDSLPMNRTTPFGRPNTSACTPKPARASSSVLAASQRLDTPRRSNHSPQKVLLPFIPVASPVPDSRSQGRLQVGEVPVPHGATRQTYEKPWSSPRPATTEHRKSPHRFKSEKLNFSPARSYRKPWQETPSSPMTQCTPIPAQDSPRTKAVTPLDLTLDASPPPLTADNITPPPPDTGSIRLARVLAETVARASPVLAVKVKGDDSLLDGTRTARVAQRREMELLKRATSEYLSTLTPRVRPAQPVVDASTLGHSPRVPRQDDRQAVNLSPMYVGYSRTTRAGGLTDSETESEEETARVEASAADDTVINLLAASLIKKAPELMPETPEALEPVEDARVDLTPTLSESQIRLIDVPRPCTADGVQPYSLTSTLTERLRGDSPLVGSNSVRSFIPSSLRQTPMSSRVAGSPRSPRKPATPRTTTRPTRLSTSGDAGSIHGNTSEHAPSSPFVRRVTTPTLVSTPARSTSGFNSPRSPLKGSLSSAQMAALNQSSRIKKMGQFR</sequence>
<proteinExistence type="predicted"/>
<dbReference type="SUPFAM" id="SSF48452">
    <property type="entry name" value="TPR-like"/>
    <property type="match status" value="1"/>
</dbReference>
<feature type="compositionally biased region" description="Basic and acidic residues" evidence="2">
    <location>
        <begin position="373"/>
        <end position="383"/>
    </location>
</feature>
<evidence type="ECO:0000313" key="3">
    <source>
        <dbReference type="EMBL" id="KAG9391861.1"/>
    </source>
</evidence>
<feature type="compositionally biased region" description="Low complexity" evidence="2">
    <location>
        <begin position="692"/>
        <end position="705"/>
    </location>
</feature>
<keyword evidence="4" id="KW-1185">Reference proteome</keyword>
<reference evidence="3" key="1">
    <citation type="submission" date="2021-05" db="EMBL/GenBank/DDBJ databases">
        <title>A free-living protist that lacks canonical eukaryotic 1 DNA replication and segregation systems.</title>
        <authorList>
            <person name="Salas-Leiva D.E."/>
            <person name="Tromer E.C."/>
            <person name="Curtis B.A."/>
            <person name="Jerlstrom-Hultqvist J."/>
            <person name="Kolisko M."/>
            <person name="Yi Z."/>
            <person name="Salas-Leiva J.S."/>
            <person name="Gallot-Lavallee L."/>
            <person name="Kops G.J.P.L."/>
            <person name="Archibald J.M."/>
            <person name="Simpson A.G.B."/>
            <person name="Roger A.J."/>
        </authorList>
    </citation>
    <scope>NUCLEOTIDE SEQUENCE</scope>
    <source>
        <strain evidence="3">BICM</strain>
    </source>
</reference>
<dbReference type="InterPro" id="IPR011990">
    <property type="entry name" value="TPR-like_helical_dom_sf"/>
</dbReference>
<dbReference type="Gene3D" id="1.25.40.10">
    <property type="entry name" value="Tetratricopeptide repeat domain"/>
    <property type="match status" value="1"/>
</dbReference>
<evidence type="ECO:0000256" key="2">
    <source>
        <dbReference type="SAM" id="MobiDB-lite"/>
    </source>
</evidence>